<feature type="region of interest" description="Disordered" evidence="1">
    <location>
        <begin position="1"/>
        <end position="28"/>
    </location>
</feature>
<evidence type="ECO:0000313" key="2">
    <source>
        <dbReference type="EMBL" id="CAG8974155.1"/>
    </source>
</evidence>
<evidence type="ECO:0000256" key="1">
    <source>
        <dbReference type="SAM" id="MobiDB-lite"/>
    </source>
</evidence>
<sequence length="111" mass="12224">MAVESGNGMGWTRALPKGESDGSGRVSDLSAVHDARWSWCNPRPEGDGRKRRLTDRQISELDGVSRRNAVEASEQCRRADSGWNCEDSFVNAGTKRKPLADADDNDHPSRP</sequence>
<dbReference type="EMBL" id="CAJVRM010000093">
    <property type="protein sequence ID" value="CAG8974155.1"/>
    <property type="molecule type" value="Genomic_DNA"/>
</dbReference>
<organism evidence="2 3">
    <name type="scientific">Hymenoscyphus albidus</name>
    <dbReference type="NCBI Taxonomy" id="595503"/>
    <lineage>
        <taxon>Eukaryota</taxon>
        <taxon>Fungi</taxon>
        <taxon>Dikarya</taxon>
        <taxon>Ascomycota</taxon>
        <taxon>Pezizomycotina</taxon>
        <taxon>Leotiomycetes</taxon>
        <taxon>Helotiales</taxon>
        <taxon>Helotiaceae</taxon>
        <taxon>Hymenoscyphus</taxon>
    </lineage>
</organism>
<proteinExistence type="predicted"/>
<name>A0A9N9LJ90_9HELO</name>
<feature type="region of interest" description="Disordered" evidence="1">
    <location>
        <begin position="84"/>
        <end position="111"/>
    </location>
</feature>
<reference evidence="2" key="1">
    <citation type="submission" date="2021-07" db="EMBL/GenBank/DDBJ databases">
        <authorList>
            <person name="Durling M."/>
        </authorList>
    </citation>
    <scope>NUCLEOTIDE SEQUENCE</scope>
</reference>
<protein>
    <submittedName>
        <fullName evidence="2">Uncharacterized protein</fullName>
    </submittedName>
</protein>
<keyword evidence="3" id="KW-1185">Reference proteome</keyword>
<evidence type="ECO:0000313" key="3">
    <source>
        <dbReference type="Proteomes" id="UP000701801"/>
    </source>
</evidence>
<comment type="caution">
    <text evidence="2">The sequence shown here is derived from an EMBL/GenBank/DDBJ whole genome shotgun (WGS) entry which is preliminary data.</text>
</comment>
<dbReference type="OrthoDB" id="10372115at2759"/>
<dbReference type="Proteomes" id="UP000701801">
    <property type="component" value="Unassembled WGS sequence"/>
</dbReference>
<accession>A0A9N9LJ90</accession>
<gene>
    <name evidence="2" type="ORF">HYALB_00002794</name>
</gene>
<dbReference type="AlphaFoldDB" id="A0A9N9LJ90"/>